<reference evidence="2" key="1">
    <citation type="submission" date="2017-12" db="EMBL/GenBank/DDBJ databases">
        <title>Draft genome sequence of Telmatospirillum siberiense 26-4b1T, an acidotolerant peatland alphaproteobacterium potentially involved in sulfur cycling.</title>
        <authorList>
            <person name="Hausmann B."/>
            <person name="Pjevac P."/>
            <person name="Schreck K."/>
            <person name="Herbold C.W."/>
            <person name="Daims H."/>
            <person name="Wagner M."/>
            <person name="Pester M."/>
            <person name="Loy A."/>
        </authorList>
    </citation>
    <scope>NUCLEOTIDE SEQUENCE [LARGE SCALE GENOMIC DNA]</scope>
    <source>
        <strain evidence="2">26-4b1</strain>
    </source>
</reference>
<accession>A0A2N3PYH7</accession>
<dbReference type="AlphaFoldDB" id="A0A2N3PYH7"/>
<evidence type="ECO:0000313" key="2">
    <source>
        <dbReference type="Proteomes" id="UP000233293"/>
    </source>
</evidence>
<name>A0A2N3PYH7_9PROT</name>
<proteinExistence type="predicted"/>
<protein>
    <submittedName>
        <fullName evidence="1">Uncharacterized protein</fullName>
    </submittedName>
</protein>
<dbReference type="OrthoDB" id="8433167at2"/>
<gene>
    <name evidence="1" type="ORF">CWS72_06695</name>
</gene>
<comment type="caution">
    <text evidence="1">The sequence shown here is derived from an EMBL/GenBank/DDBJ whole genome shotgun (WGS) entry which is preliminary data.</text>
</comment>
<organism evidence="1 2">
    <name type="scientific">Telmatospirillum siberiense</name>
    <dbReference type="NCBI Taxonomy" id="382514"/>
    <lineage>
        <taxon>Bacteria</taxon>
        <taxon>Pseudomonadati</taxon>
        <taxon>Pseudomonadota</taxon>
        <taxon>Alphaproteobacteria</taxon>
        <taxon>Rhodospirillales</taxon>
        <taxon>Rhodospirillaceae</taxon>
        <taxon>Telmatospirillum</taxon>
    </lineage>
</organism>
<sequence>MDSMFILPLSILPIETKSIRTAKLIKNSQLKSSVEIFHDDQTGSGQVDVESLPAICGWPPGELHKDLVIIRQLALLPSYDVYSLRISLRQLHIAVNDHASLRLSPEKSEELSEYMILFTRPLTQIIYGEEGGDVKTYDDLIRMFRDPDVAKARERLINMAKTLSIDVMDVPIFLENYGDTFMALSYFRYCLERLEPYFSACLESLGPIRRHFQLRQNGNLMKTCDLIEEVINAVTAKITGTLESFEKRTHQMWSNINQEEFRAVKAMVERHHVTIGAALCGLTVKMNAFAHAFPHSGAGGPIKRADFMMSDMIQGIEIIRDAEKHYANDGG</sequence>
<dbReference type="Proteomes" id="UP000233293">
    <property type="component" value="Unassembled WGS sequence"/>
</dbReference>
<evidence type="ECO:0000313" key="1">
    <source>
        <dbReference type="EMBL" id="PKU25425.1"/>
    </source>
</evidence>
<dbReference type="EMBL" id="PIUM01000005">
    <property type="protein sequence ID" value="PKU25425.1"/>
    <property type="molecule type" value="Genomic_DNA"/>
</dbReference>
<keyword evidence="2" id="KW-1185">Reference proteome</keyword>